<feature type="compositionally biased region" description="Low complexity" evidence="1">
    <location>
        <begin position="1021"/>
        <end position="1041"/>
    </location>
</feature>
<feature type="region of interest" description="Disordered" evidence="1">
    <location>
        <begin position="616"/>
        <end position="661"/>
    </location>
</feature>
<dbReference type="EMBL" id="CAJNNW010010441">
    <property type="protein sequence ID" value="CAE8652071.1"/>
    <property type="molecule type" value="Genomic_DNA"/>
</dbReference>
<proteinExistence type="predicted"/>
<feature type="compositionally biased region" description="Low complexity" evidence="1">
    <location>
        <begin position="632"/>
        <end position="659"/>
    </location>
</feature>
<feature type="compositionally biased region" description="Low complexity" evidence="1">
    <location>
        <begin position="695"/>
        <end position="721"/>
    </location>
</feature>
<feature type="region of interest" description="Disordered" evidence="1">
    <location>
        <begin position="690"/>
        <end position="749"/>
    </location>
</feature>
<feature type="compositionally biased region" description="Basic and acidic residues" evidence="1">
    <location>
        <begin position="620"/>
        <end position="631"/>
    </location>
</feature>
<feature type="compositionally biased region" description="Basic and acidic residues" evidence="1">
    <location>
        <begin position="729"/>
        <end position="749"/>
    </location>
</feature>
<feature type="region of interest" description="Disordered" evidence="1">
    <location>
        <begin position="1075"/>
        <end position="1111"/>
    </location>
</feature>
<comment type="caution">
    <text evidence="2">The sequence shown here is derived from an EMBL/GenBank/DDBJ whole genome shotgun (WGS) entry which is preliminary data.</text>
</comment>
<protein>
    <submittedName>
        <fullName evidence="2">Uncharacterized protein</fullName>
    </submittedName>
</protein>
<feature type="non-terminal residue" evidence="2">
    <location>
        <position position="1302"/>
    </location>
</feature>
<feature type="region of interest" description="Disordered" evidence="1">
    <location>
        <begin position="548"/>
        <end position="577"/>
    </location>
</feature>
<dbReference type="PANTHER" id="PTHR13270:SF14">
    <property type="entry name" value="SEX DETERMINATION AND DOSAGE COMPENSATION PROTEIN SDC-2"/>
    <property type="match status" value="1"/>
</dbReference>
<organism evidence="2 3">
    <name type="scientific">Polarella glacialis</name>
    <name type="common">Dinoflagellate</name>
    <dbReference type="NCBI Taxonomy" id="89957"/>
    <lineage>
        <taxon>Eukaryota</taxon>
        <taxon>Sar</taxon>
        <taxon>Alveolata</taxon>
        <taxon>Dinophyceae</taxon>
        <taxon>Suessiales</taxon>
        <taxon>Suessiaceae</taxon>
        <taxon>Polarella</taxon>
    </lineage>
</organism>
<gene>
    <name evidence="2" type="ORF">PGLA2088_LOCUS9441</name>
</gene>
<feature type="region of interest" description="Disordered" evidence="1">
    <location>
        <begin position="1013"/>
        <end position="1041"/>
    </location>
</feature>
<accession>A0A813IKM4</accession>
<feature type="compositionally biased region" description="Acidic residues" evidence="1">
    <location>
        <begin position="1275"/>
        <end position="1302"/>
    </location>
</feature>
<evidence type="ECO:0000256" key="1">
    <source>
        <dbReference type="SAM" id="MobiDB-lite"/>
    </source>
</evidence>
<dbReference type="Proteomes" id="UP000626109">
    <property type="component" value="Unassembled WGS sequence"/>
</dbReference>
<name>A0A813IKM4_POLGL</name>
<feature type="region of interest" description="Disordered" evidence="1">
    <location>
        <begin position="1263"/>
        <end position="1302"/>
    </location>
</feature>
<evidence type="ECO:0000313" key="3">
    <source>
        <dbReference type="Proteomes" id="UP000626109"/>
    </source>
</evidence>
<feature type="compositionally biased region" description="Basic and acidic residues" evidence="1">
    <location>
        <begin position="90"/>
        <end position="106"/>
    </location>
</feature>
<feature type="region of interest" description="Disordered" evidence="1">
    <location>
        <begin position="88"/>
        <end position="129"/>
    </location>
</feature>
<sequence>MEVGAAGDCRHESMGGSGALVLSSSAGGRFCFQCFCLELRSAAPLAWKRALVLELWLAQAIADLEDASSAPLPPPLVEKAGFVGVGAAEPRTERQEREQEQEHQSSQREVPATRSAEEEPDLSRNPTASDAAALAAPVKMYRLGKPGQRLGLRGPTWMADNILQEETDDPETSSGVAQSSLEQVAAVVKASRVTSSSLLLVLAARLLEELLSSGLLSGQVWRALVAAAAERLARVAEADVAEARSTLTPGGRGLCAALTILTCALEQRCLVPPARDTGAGEENDQLLARLGRASQCLPALLAAAKPGGPLALGLLGLYSTWLCNAGCAAEDQNNHKSWQLLLPLQLPAISASSGTAEPELCYSSPQAQRQFVWLHQLGAGLRAHLLLPCPLVQLGVVDILAALADRAPAVAIALCRPDLGVSQGSLVVWLLQACRQGRQGGQDSAEVTTRASAVLGQLLLLLLQAHFLPQKAPDSSRSCESSGNGDASCLVNFCSVTCSCCGGSGYGQPATFCHRSTTARPLPLPLHLLLEAALECMTCHASLSGVGGGNATPTMDASRGEEAVLDEENGGGTSQGRLSGSGGASICFGALHAALALAAKASASMLAQQRAPLDGLFPDLHPRGGDVKQLADHQQQQQQHQLKQQQPQQQPQQQQQQQAEKLSADLHIRRLHQRLLLSLQALHCVVPRPTSRRLQQQQPPQQQQPRQQQQQQRQPRQQQQQYEEESDDDRMQHQEDKPRPELRRSATPKAEDMDAATLELLGHCGQEVQGSSSSSQGEWCRSVALLGMVELLLAAPCGGHIHSRGSLPTVPVDPVLTRSLAVAARDATAQVEAVASWLLRVPSCGERFEERFWPLFSSTCRVLRDLCGLLFLGLPGGSRPDISWVQLARSGGEAGGCGQAEDAAVALWYQVAADVAPWAAAAAFGPGFAREGTLAFRKGPFGGGDPQLADLPDLPELLAAVLWPRVRGVESAELRRRPLLAPGTSQLFGLSDFRAAACSWVLKRQCPEASGAGHEAEAEDVASTTTATATTATTATTAPTATRATTASAELAAVAFTAALLDSAAELHLQLALGPQEQASPPEEPRRASSAAADHHRIRPKQPPHCAGEVDSSSIWSASSKQRECSAGSPWLAAALLAALWDAVAAVGALAQRLFGGGGTTSDGSFAAGVLAGPTLGKVVLLLCSASSHLARSEGPCSAPGTDLSSPVELCWALAACLLRSPQAERAAWLPCGAADRQRLRRGLSWLLACPAISLPASENRSRAAAGFGFSGQQQEEEQQEEQEEQQEQEQQEQEQQEQQEQ</sequence>
<evidence type="ECO:0000313" key="2">
    <source>
        <dbReference type="EMBL" id="CAE8652071.1"/>
    </source>
</evidence>
<reference evidence="2" key="1">
    <citation type="submission" date="2021-02" db="EMBL/GenBank/DDBJ databases">
        <authorList>
            <person name="Dougan E. K."/>
            <person name="Rhodes N."/>
            <person name="Thang M."/>
            <person name="Chan C."/>
        </authorList>
    </citation>
    <scope>NUCLEOTIDE SEQUENCE</scope>
</reference>
<dbReference type="PANTHER" id="PTHR13270">
    <property type="entry name" value="PROTEIN C20ORF116-RELATED"/>
    <property type="match status" value="1"/>
</dbReference>